<organism evidence="3 4">
    <name type="scientific">Alkaliphilus peptidifermentans DSM 18978</name>
    <dbReference type="NCBI Taxonomy" id="1120976"/>
    <lineage>
        <taxon>Bacteria</taxon>
        <taxon>Bacillati</taxon>
        <taxon>Bacillota</taxon>
        <taxon>Clostridia</taxon>
        <taxon>Peptostreptococcales</taxon>
        <taxon>Natronincolaceae</taxon>
        <taxon>Alkaliphilus</taxon>
    </lineage>
</organism>
<accession>A0A1G5H248</accession>
<dbReference type="InterPro" id="IPR001509">
    <property type="entry name" value="Epimerase_deHydtase"/>
</dbReference>
<dbReference type="Gene3D" id="3.40.50.720">
    <property type="entry name" value="NAD(P)-binding Rossmann-like Domain"/>
    <property type="match status" value="1"/>
</dbReference>
<evidence type="ECO:0000313" key="3">
    <source>
        <dbReference type="EMBL" id="SCY57619.1"/>
    </source>
</evidence>
<evidence type="ECO:0000259" key="2">
    <source>
        <dbReference type="Pfam" id="PF01370"/>
    </source>
</evidence>
<dbReference type="Gene3D" id="3.90.25.10">
    <property type="entry name" value="UDP-galactose 4-epimerase, domain 1"/>
    <property type="match status" value="1"/>
</dbReference>
<dbReference type="Proteomes" id="UP000198636">
    <property type="component" value="Unassembled WGS sequence"/>
</dbReference>
<sequence>MKLGNVLVTGGAGFIGSQLIRRILPLSNHIYVIDDLSTGKREAMPSSSKLTFIEDSITNKEILEKTMPKVEYIFHLACTNIIKSVYDLELDFNTNLYGGFLILQAAYKHCTNLKRLVYASTASVYSNATLLPTTENYYKISLPYAASKFSTEHYCAVYYNMYQLPITVLRLSNVFGPGQTASNPYCGVVAKFFEAVIKKESMVIYGDGQQTRDFTFVDDALDAFLLAAINEKAIGQVYNVGTGTETSIIKLAKEIKAIARSNEVSTVFRQKRPVDIVERRSIDSSKIQKELQWEIKYSLTEGLEKTVQWLKEEGR</sequence>
<dbReference type="PANTHER" id="PTHR43000">
    <property type="entry name" value="DTDP-D-GLUCOSE 4,6-DEHYDRATASE-RELATED"/>
    <property type="match status" value="1"/>
</dbReference>
<dbReference type="EMBL" id="FMUS01000010">
    <property type="protein sequence ID" value="SCY57619.1"/>
    <property type="molecule type" value="Genomic_DNA"/>
</dbReference>
<proteinExistence type="inferred from homology"/>
<name>A0A1G5H248_9FIRM</name>
<gene>
    <name evidence="3" type="ORF">SAMN03080606_01873</name>
</gene>
<dbReference type="RefSeq" id="WP_091542681.1">
    <property type="nucleotide sequence ID" value="NZ_FMUS01000010.1"/>
</dbReference>
<evidence type="ECO:0000256" key="1">
    <source>
        <dbReference type="ARBA" id="ARBA00007637"/>
    </source>
</evidence>
<evidence type="ECO:0000313" key="4">
    <source>
        <dbReference type="Proteomes" id="UP000198636"/>
    </source>
</evidence>
<dbReference type="STRING" id="1120976.SAMN03080606_01873"/>
<reference evidence="3 4" key="1">
    <citation type="submission" date="2016-10" db="EMBL/GenBank/DDBJ databases">
        <authorList>
            <person name="de Groot N.N."/>
        </authorList>
    </citation>
    <scope>NUCLEOTIDE SEQUENCE [LARGE SCALE GENOMIC DNA]</scope>
    <source>
        <strain evidence="3 4">DSM 18978</strain>
    </source>
</reference>
<comment type="similarity">
    <text evidence="1">Belongs to the NAD(P)-dependent epimerase/dehydratase family.</text>
</comment>
<dbReference type="OrthoDB" id="142826at2"/>
<protein>
    <submittedName>
        <fullName evidence="3">UDP-glucose 4-epimerase</fullName>
    </submittedName>
</protein>
<dbReference type="AlphaFoldDB" id="A0A1G5H248"/>
<keyword evidence="4" id="KW-1185">Reference proteome</keyword>
<dbReference type="SUPFAM" id="SSF51735">
    <property type="entry name" value="NAD(P)-binding Rossmann-fold domains"/>
    <property type="match status" value="1"/>
</dbReference>
<feature type="domain" description="NAD-dependent epimerase/dehydratase" evidence="2">
    <location>
        <begin position="6"/>
        <end position="241"/>
    </location>
</feature>
<dbReference type="InterPro" id="IPR036291">
    <property type="entry name" value="NAD(P)-bd_dom_sf"/>
</dbReference>
<dbReference type="Pfam" id="PF01370">
    <property type="entry name" value="Epimerase"/>
    <property type="match status" value="1"/>
</dbReference>